<evidence type="ECO:0000256" key="5">
    <source>
        <dbReference type="ARBA" id="ARBA00022630"/>
    </source>
</evidence>
<dbReference type="InterPro" id="IPR010087">
    <property type="entry name" value="Flav_short"/>
</dbReference>
<keyword evidence="11" id="KW-1185">Reference proteome</keyword>
<dbReference type="NCBIfam" id="NF005246">
    <property type="entry name" value="PRK06756.1"/>
    <property type="match status" value="1"/>
</dbReference>
<evidence type="ECO:0000256" key="1">
    <source>
        <dbReference type="ARBA" id="ARBA00001917"/>
    </source>
</evidence>
<evidence type="ECO:0000259" key="9">
    <source>
        <dbReference type="PROSITE" id="PS50902"/>
    </source>
</evidence>
<dbReference type="AlphaFoldDB" id="A0A3D9KFS7"/>
<evidence type="ECO:0000256" key="7">
    <source>
        <dbReference type="ARBA" id="ARBA00022982"/>
    </source>
</evidence>
<dbReference type="InterPro" id="IPR050619">
    <property type="entry name" value="Flavodoxin"/>
</dbReference>
<dbReference type="InterPro" id="IPR008254">
    <property type="entry name" value="Flavodoxin/NO_synth"/>
</dbReference>
<dbReference type="Gene3D" id="3.40.50.360">
    <property type="match status" value="1"/>
</dbReference>
<keyword evidence="4 8" id="KW-0813">Transport</keyword>
<proteinExistence type="inferred from homology"/>
<comment type="cofactor">
    <cofactor evidence="1 8">
        <name>FMN</name>
        <dbReference type="ChEBI" id="CHEBI:58210"/>
    </cofactor>
</comment>
<dbReference type="Pfam" id="PF00258">
    <property type="entry name" value="Flavodoxin_1"/>
    <property type="match status" value="1"/>
</dbReference>
<name>A0A3D9KFS7_9BACL</name>
<sequence>MIIIITYDITEKARLEDTHCTKGTHSFRNTIDTYNVMLLWRRRTAREETAALADIVLIYASMTGNTEEMADAIAAGIRSEGGEVVVKSVMDANASELERYDAVLLGAYTWGDGELPDEFLDFYEEMDDIRLTGRKAAVFGSCDSCYPEYGAAVDLLINKLRETGADVVLPGLKVELSPSTEEAETCRRFGSEFVKLAASGAARS</sequence>
<organism evidence="10 11">
    <name type="scientific">Cohnella phaseoli</name>
    <dbReference type="NCBI Taxonomy" id="456490"/>
    <lineage>
        <taxon>Bacteria</taxon>
        <taxon>Bacillati</taxon>
        <taxon>Bacillota</taxon>
        <taxon>Bacilli</taxon>
        <taxon>Bacillales</taxon>
        <taxon>Paenibacillaceae</taxon>
        <taxon>Cohnella</taxon>
    </lineage>
</organism>
<evidence type="ECO:0000313" key="10">
    <source>
        <dbReference type="EMBL" id="RED85203.1"/>
    </source>
</evidence>
<keyword evidence="5 8" id="KW-0285">Flavoprotein</keyword>
<evidence type="ECO:0000313" key="11">
    <source>
        <dbReference type="Proteomes" id="UP000256977"/>
    </source>
</evidence>
<feature type="domain" description="Flavodoxin-like" evidence="9">
    <location>
        <begin position="55"/>
        <end position="194"/>
    </location>
</feature>
<reference evidence="10 11" key="1">
    <citation type="submission" date="2018-07" db="EMBL/GenBank/DDBJ databases">
        <title>Genomic Encyclopedia of Type Strains, Phase III (KMG-III): the genomes of soil and plant-associated and newly described type strains.</title>
        <authorList>
            <person name="Whitman W."/>
        </authorList>
    </citation>
    <scope>NUCLEOTIDE SEQUENCE [LARGE SCALE GENOMIC DNA]</scope>
    <source>
        <strain evidence="10 11">CECT 7287</strain>
    </source>
</reference>
<dbReference type="GO" id="GO:0010181">
    <property type="term" value="F:FMN binding"/>
    <property type="evidence" value="ECO:0007669"/>
    <property type="project" value="UniProtKB-UniRule"/>
</dbReference>
<keyword evidence="7 8" id="KW-0249">Electron transport</keyword>
<dbReference type="NCBIfam" id="NF005216">
    <property type="entry name" value="PRK06703.1"/>
    <property type="match status" value="1"/>
</dbReference>
<comment type="caution">
    <text evidence="10">The sequence shown here is derived from an EMBL/GenBank/DDBJ whole genome shotgun (WGS) entry which is preliminary data.</text>
</comment>
<accession>A0A3D9KFS7</accession>
<dbReference type="NCBIfam" id="TIGR01753">
    <property type="entry name" value="flav_short"/>
    <property type="match status" value="1"/>
</dbReference>
<dbReference type="EMBL" id="QRDZ01000005">
    <property type="protein sequence ID" value="RED85203.1"/>
    <property type="molecule type" value="Genomic_DNA"/>
</dbReference>
<dbReference type="InterPro" id="IPR001226">
    <property type="entry name" value="Flavodoxin_CS"/>
</dbReference>
<protein>
    <recommendedName>
        <fullName evidence="8">Flavodoxin</fullName>
    </recommendedName>
</protein>
<comment type="similarity">
    <text evidence="3 8">Belongs to the flavodoxin family.</text>
</comment>
<dbReference type="Proteomes" id="UP000256977">
    <property type="component" value="Unassembled WGS sequence"/>
</dbReference>
<evidence type="ECO:0000256" key="4">
    <source>
        <dbReference type="ARBA" id="ARBA00022448"/>
    </source>
</evidence>
<evidence type="ECO:0000256" key="8">
    <source>
        <dbReference type="RuleBase" id="RU367037"/>
    </source>
</evidence>
<dbReference type="PROSITE" id="PS00201">
    <property type="entry name" value="FLAVODOXIN"/>
    <property type="match status" value="1"/>
</dbReference>
<dbReference type="GO" id="GO:0016651">
    <property type="term" value="F:oxidoreductase activity, acting on NAD(P)H"/>
    <property type="evidence" value="ECO:0007669"/>
    <property type="project" value="UniProtKB-ARBA"/>
</dbReference>
<dbReference type="InterPro" id="IPR029039">
    <property type="entry name" value="Flavoprotein-like_sf"/>
</dbReference>
<evidence type="ECO:0000256" key="2">
    <source>
        <dbReference type="ARBA" id="ARBA00003297"/>
    </source>
</evidence>
<gene>
    <name evidence="10" type="ORF">DFP98_105214</name>
</gene>
<evidence type="ECO:0000256" key="6">
    <source>
        <dbReference type="ARBA" id="ARBA00022643"/>
    </source>
</evidence>
<keyword evidence="6 8" id="KW-0288">FMN</keyword>
<dbReference type="SUPFAM" id="SSF52218">
    <property type="entry name" value="Flavoproteins"/>
    <property type="match status" value="1"/>
</dbReference>
<dbReference type="GO" id="GO:0009055">
    <property type="term" value="F:electron transfer activity"/>
    <property type="evidence" value="ECO:0007669"/>
    <property type="project" value="UniProtKB-UniRule"/>
</dbReference>
<evidence type="ECO:0000256" key="3">
    <source>
        <dbReference type="ARBA" id="ARBA00005267"/>
    </source>
</evidence>
<dbReference type="PANTHER" id="PTHR42809">
    <property type="entry name" value="FLAVODOXIN 2"/>
    <property type="match status" value="1"/>
</dbReference>
<dbReference type="PROSITE" id="PS50902">
    <property type="entry name" value="FLAVODOXIN_LIKE"/>
    <property type="match status" value="1"/>
</dbReference>
<dbReference type="PANTHER" id="PTHR42809:SF1">
    <property type="entry name" value="FLAVODOXIN 1"/>
    <property type="match status" value="1"/>
</dbReference>
<comment type="function">
    <text evidence="2 8">Low-potential electron donor to a number of redox enzymes.</text>
</comment>